<dbReference type="Proteomes" id="UP000190831">
    <property type="component" value="Chromosome E"/>
</dbReference>
<feature type="compositionally biased region" description="Low complexity" evidence="8">
    <location>
        <begin position="263"/>
        <end position="275"/>
    </location>
</feature>
<gene>
    <name evidence="9" type="ORF">LAFE_0E12992G</name>
</gene>
<feature type="region of interest" description="Disordered" evidence="8">
    <location>
        <begin position="496"/>
        <end position="590"/>
    </location>
</feature>
<reference evidence="10" key="1">
    <citation type="submission" date="2016-03" db="EMBL/GenBank/DDBJ databases">
        <authorList>
            <person name="Devillers H."/>
        </authorList>
    </citation>
    <scope>NUCLEOTIDE SEQUENCE [LARGE SCALE GENOMIC DNA]</scope>
</reference>
<evidence type="ECO:0000313" key="10">
    <source>
        <dbReference type="Proteomes" id="UP000190831"/>
    </source>
</evidence>
<evidence type="ECO:0000256" key="7">
    <source>
        <dbReference type="RuleBase" id="RU049441"/>
    </source>
</evidence>
<feature type="compositionally biased region" description="Polar residues" evidence="8">
    <location>
        <begin position="298"/>
        <end position="311"/>
    </location>
</feature>
<feature type="region of interest" description="Disordered" evidence="8">
    <location>
        <begin position="1"/>
        <end position="49"/>
    </location>
</feature>
<name>A0A1G4MDW8_LACFM</name>
<keyword evidence="6 7" id="KW-0175">Coiled coil</keyword>
<organism evidence="9 10">
    <name type="scientific">Lachancea fermentati</name>
    <name type="common">Zygosaccharomyces fermentati</name>
    <dbReference type="NCBI Taxonomy" id="4955"/>
    <lineage>
        <taxon>Eukaryota</taxon>
        <taxon>Fungi</taxon>
        <taxon>Dikarya</taxon>
        <taxon>Ascomycota</taxon>
        <taxon>Saccharomycotina</taxon>
        <taxon>Saccharomycetes</taxon>
        <taxon>Saccharomycetales</taxon>
        <taxon>Saccharomycetaceae</taxon>
        <taxon>Lachancea</taxon>
    </lineage>
</organism>
<comment type="function">
    <text evidence="7">May act as a negative regulator of salt tolerance.</text>
</comment>
<feature type="region of interest" description="Disordered" evidence="8">
    <location>
        <begin position="257"/>
        <end position="347"/>
    </location>
</feature>
<dbReference type="OrthoDB" id="21629at2759"/>
<evidence type="ECO:0000256" key="1">
    <source>
        <dbReference type="ARBA" id="ARBA00004496"/>
    </source>
</evidence>
<protein>
    <recommendedName>
        <fullName evidence="3 7">Stress response protein NST1</fullName>
    </recommendedName>
</protein>
<feature type="compositionally biased region" description="Basic and acidic residues" evidence="8">
    <location>
        <begin position="276"/>
        <end position="290"/>
    </location>
</feature>
<dbReference type="EMBL" id="LT598488">
    <property type="protein sequence ID" value="SCW02047.1"/>
    <property type="molecule type" value="Genomic_DNA"/>
</dbReference>
<evidence type="ECO:0000256" key="3">
    <source>
        <dbReference type="ARBA" id="ARBA00020733"/>
    </source>
</evidence>
<comment type="similarity">
    <text evidence="2 7">Belongs to the NST1 family.</text>
</comment>
<feature type="compositionally biased region" description="Acidic residues" evidence="8">
    <location>
        <begin position="562"/>
        <end position="586"/>
    </location>
</feature>
<feature type="compositionally biased region" description="Acidic residues" evidence="8">
    <location>
        <begin position="509"/>
        <end position="544"/>
    </location>
</feature>
<evidence type="ECO:0000256" key="2">
    <source>
        <dbReference type="ARBA" id="ARBA00007112"/>
    </source>
</evidence>
<sequence length="1211" mass="138371">MGKKKHSKKASKVPVDRPTVISGTDVHFDYSDGAAGTEGKKNSKTKKKLHEKVTEAEIYDSEAEYPTSRVIKRAPNGDVIVESLPDAEKAPEVVDLQKSIPAKLDSHWESLNAEEKKTILRIEKNEVFEVIKNYQSSNNCNCSVCGRRSVAMEQELERIYNTLYENAKQTNSDTDFVLFHLNMIKELQRTNSTLDQSPTPKSPSPQYLENMRDEAVKYCLSNKAVESLKEEVLQFKHNKQKLQHQNTNLLEQSRHRAPHVAGNQENELQEQTQETLSHKPSEQEVNEQHSQHPHQTHQDLTTCNSQYSNQDLPKVESERFGQNDNTLDQRSVSLTSERSPESTSNEDLKDKYMNFAKTFVSSHPKIAQEYVNRMMMYPDMRALTEDLMNNNGQGFIKAMENFVLQKNDNQIEDIESEKRLTTTLQNGAPLTPEQYADLQRHLAEKMTTSFDVQTREFKNLHEIAGKRLLEQFLAGEDPVSKLMDSFVKQTNETNEALVAEDTHSSQFDYENEEDYDEEDYSEYDDEESEYDDEIYDDEDEDEDDTYHHHYHSHHHHQHDQDEGSADLDVEEDSTVGNEDEFDSGVDEQERLEEGRRLIQIAITKLLQKKLVDSYHEKQAENNRLRLLQELEAEEQKKKEKEEKKQRKREKEKEKKRLQQIAKEQERRKKEEEEARQQKEAEEREMLRREAQRKKVEEVKKKKDEERRRKLEEQRRREEEQQRQRKLKEEQKRKKEEEKKQREEEKKQKEEELKKQREQKKLERELKVQQDEIDRAKLVEKAHRKGAEHFNRRLSTPPEAVPYGNSNLSSGASSDLFNMVNEVASKSMSSSPSHLQALLQSQRQHAESQTYSTGTPLSVGTVSAQTVRPINDYGNVSYDSLVGRQQSMGSTWENSNNLFHAPPNLEQSYPERQGQATMPSVSTTQTYAPFNTSIDSNNSFANELNNLTNLLSSSNLNGGHVPSGADSSFFKDNLWSNLDPAAQATPSNFIPPNPTTFSASSVANTTTSHRKSIWDSGASLNSLGMNSNVPDYRPDIWTSPNTSSQVTRTPAVDNKVDAILQSYSLLSRELGTDFVPAEKLYQAAFSCAADSPAFSYATFVGALLNMRSTHNCDLLMNQVGTITHARFSFGGANSQQLSYQQGQQATSACPPQIPQGTSVSGNPLFKELYNTSNTVASPSLALANPGVSNESNSNLFDFDQQFGQPRTSNIWG</sequence>
<feature type="compositionally biased region" description="Basic residues" evidence="8">
    <location>
        <begin position="1"/>
        <end position="11"/>
    </location>
</feature>
<dbReference type="GO" id="GO:0005737">
    <property type="term" value="C:cytoplasm"/>
    <property type="evidence" value="ECO:0007669"/>
    <property type="project" value="UniProtKB-SubCell"/>
</dbReference>
<dbReference type="AlphaFoldDB" id="A0A1G4MDW8"/>
<proteinExistence type="inferred from homology"/>
<keyword evidence="4 7" id="KW-0963">Cytoplasm</keyword>
<accession>A0A1G4MDW8</accession>
<evidence type="ECO:0000313" key="9">
    <source>
        <dbReference type="EMBL" id="SCW02047.1"/>
    </source>
</evidence>
<feature type="compositionally biased region" description="Polar residues" evidence="8">
    <location>
        <begin position="322"/>
        <end position="345"/>
    </location>
</feature>
<keyword evidence="5 7" id="KW-0346">Stress response</keyword>
<comment type="subcellular location">
    <subcellularLocation>
        <location evidence="1 7">Cytoplasm</location>
    </subcellularLocation>
</comment>
<evidence type="ECO:0000256" key="4">
    <source>
        <dbReference type="ARBA" id="ARBA00022490"/>
    </source>
</evidence>
<feature type="compositionally biased region" description="Basic residues" evidence="8">
    <location>
        <begin position="548"/>
        <end position="557"/>
    </location>
</feature>
<evidence type="ECO:0000256" key="8">
    <source>
        <dbReference type="SAM" id="MobiDB-lite"/>
    </source>
</evidence>
<dbReference type="InterPro" id="IPR025279">
    <property type="entry name" value="NST1"/>
</dbReference>
<keyword evidence="10" id="KW-1185">Reference proteome</keyword>
<evidence type="ECO:0000256" key="6">
    <source>
        <dbReference type="ARBA" id="ARBA00023054"/>
    </source>
</evidence>
<dbReference type="OMA" id="SCACKYC"/>
<feature type="region of interest" description="Disordered" evidence="8">
    <location>
        <begin position="833"/>
        <end position="857"/>
    </location>
</feature>
<dbReference type="Pfam" id="PF13945">
    <property type="entry name" value="NST1"/>
    <property type="match status" value="1"/>
</dbReference>
<evidence type="ECO:0000256" key="5">
    <source>
        <dbReference type="ARBA" id="ARBA00023016"/>
    </source>
</evidence>
<feature type="region of interest" description="Disordered" evidence="8">
    <location>
        <begin position="634"/>
        <end position="762"/>
    </location>
</feature>